<feature type="domain" description="HhH-GPD" evidence="6">
    <location>
        <begin position="52"/>
        <end position="208"/>
    </location>
</feature>
<dbReference type="GO" id="GO:0006307">
    <property type="term" value="P:DNA alkylation repair"/>
    <property type="evidence" value="ECO:0007669"/>
    <property type="project" value="TreeGrafter"/>
</dbReference>
<accession>A0A4Q1CBY1</accession>
<evidence type="ECO:0000259" key="6">
    <source>
        <dbReference type="SMART" id="SM00478"/>
    </source>
</evidence>
<evidence type="ECO:0000313" key="8">
    <source>
        <dbReference type="Proteomes" id="UP000290218"/>
    </source>
</evidence>
<dbReference type="CDD" id="cd00056">
    <property type="entry name" value="ENDO3c"/>
    <property type="match status" value="1"/>
</dbReference>
<dbReference type="GO" id="GO:0032993">
    <property type="term" value="C:protein-DNA complex"/>
    <property type="evidence" value="ECO:0007669"/>
    <property type="project" value="TreeGrafter"/>
</dbReference>
<comment type="similarity">
    <text evidence="2">Belongs to the alkylbase DNA glycosidase AlkA family.</text>
</comment>
<dbReference type="PANTHER" id="PTHR43003">
    <property type="entry name" value="DNA-3-METHYLADENINE GLYCOSYLASE"/>
    <property type="match status" value="1"/>
</dbReference>
<dbReference type="RefSeq" id="WP_129047814.1">
    <property type="nucleotide sequence ID" value="NZ_SDHX01000001.1"/>
</dbReference>
<dbReference type="OrthoDB" id="9785929at2"/>
<dbReference type="SUPFAM" id="SSF48150">
    <property type="entry name" value="DNA-glycosylase"/>
    <property type="match status" value="1"/>
</dbReference>
<dbReference type="InterPro" id="IPR051912">
    <property type="entry name" value="Alkylbase_DNA_Glycosylase/TA"/>
</dbReference>
<dbReference type="PANTHER" id="PTHR43003:SF5">
    <property type="entry name" value="DNA-3-METHYLADENINE GLYCOSYLASE"/>
    <property type="match status" value="1"/>
</dbReference>
<comment type="caution">
    <text evidence="7">The sequence shown here is derived from an EMBL/GenBank/DDBJ whole genome shotgun (WGS) entry which is preliminary data.</text>
</comment>
<keyword evidence="8" id="KW-1185">Reference proteome</keyword>
<evidence type="ECO:0000256" key="5">
    <source>
        <dbReference type="ARBA" id="ARBA00023204"/>
    </source>
</evidence>
<dbReference type="AlphaFoldDB" id="A0A4Q1CBY1"/>
<organism evidence="7 8">
    <name type="scientific">Oleiharenicola lentus</name>
    <dbReference type="NCBI Taxonomy" id="2508720"/>
    <lineage>
        <taxon>Bacteria</taxon>
        <taxon>Pseudomonadati</taxon>
        <taxon>Verrucomicrobiota</taxon>
        <taxon>Opitutia</taxon>
        <taxon>Opitutales</taxon>
        <taxon>Opitutaceae</taxon>
        <taxon>Oleiharenicola</taxon>
    </lineage>
</organism>
<evidence type="ECO:0000256" key="3">
    <source>
        <dbReference type="ARBA" id="ARBA00012000"/>
    </source>
</evidence>
<keyword evidence="4" id="KW-0227">DNA damage</keyword>
<dbReference type="Proteomes" id="UP000290218">
    <property type="component" value="Unassembled WGS sequence"/>
</dbReference>
<proteinExistence type="inferred from homology"/>
<dbReference type="EC" id="3.2.2.21" evidence="3"/>
<gene>
    <name evidence="7" type="ORF">ESB00_11435</name>
</gene>
<evidence type="ECO:0000313" key="7">
    <source>
        <dbReference type="EMBL" id="RXK56446.1"/>
    </source>
</evidence>
<dbReference type="FunFam" id="1.10.340.30:FF:000004">
    <property type="entry name" value="DNA-3-methyladenine glycosylase II"/>
    <property type="match status" value="1"/>
</dbReference>
<reference evidence="7 8" key="1">
    <citation type="submission" date="2019-01" db="EMBL/GenBank/DDBJ databases">
        <title>Lacunisphaera sp. strain TWA-58.</title>
        <authorList>
            <person name="Chen W.-M."/>
        </authorList>
    </citation>
    <scope>NUCLEOTIDE SEQUENCE [LARGE SCALE GENOMIC DNA]</scope>
    <source>
        <strain evidence="7 8">TWA-58</strain>
    </source>
</reference>
<name>A0A4Q1CBY1_9BACT</name>
<keyword evidence="5" id="KW-0234">DNA repair</keyword>
<dbReference type="GO" id="GO:0032131">
    <property type="term" value="F:alkylated DNA binding"/>
    <property type="evidence" value="ECO:0007669"/>
    <property type="project" value="TreeGrafter"/>
</dbReference>
<dbReference type="GO" id="GO:0008725">
    <property type="term" value="F:DNA-3-methyladenine glycosylase activity"/>
    <property type="evidence" value="ECO:0007669"/>
    <property type="project" value="TreeGrafter"/>
</dbReference>
<dbReference type="GO" id="GO:0006285">
    <property type="term" value="P:base-excision repair, AP site formation"/>
    <property type="evidence" value="ECO:0007669"/>
    <property type="project" value="TreeGrafter"/>
</dbReference>
<protein>
    <recommendedName>
        <fullName evidence="3">DNA-3-methyladenine glycosylase II</fullName>
        <ecNumber evidence="3">3.2.2.21</ecNumber>
    </recommendedName>
</protein>
<evidence type="ECO:0000256" key="4">
    <source>
        <dbReference type="ARBA" id="ARBA00022763"/>
    </source>
</evidence>
<dbReference type="Gene3D" id="1.10.1670.40">
    <property type="match status" value="1"/>
</dbReference>
<dbReference type="InterPro" id="IPR011257">
    <property type="entry name" value="DNA_glycosylase"/>
</dbReference>
<evidence type="ECO:0000256" key="2">
    <source>
        <dbReference type="ARBA" id="ARBA00010817"/>
    </source>
</evidence>
<dbReference type="SMART" id="SM00478">
    <property type="entry name" value="ENDO3c"/>
    <property type="match status" value="1"/>
</dbReference>
<dbReference type="InterPro" id="IPR003265">
    <property type="entry name" value="HhH-GPD_domain"/>
</dbReference>
<dbReference type="Pfam" id="PF00730">
    <property type="entry name" value="HhH-GPD"/>
    <property type="match status" value="1"/>
</dbReference>
<sequence>MRQRFQFDPVDAVAHLRATDPVMATLTKRVGPFALKLTPSHSLFEALLRSIVYQQLHGKAAATIHGRVLAQLRQHGGPIPEALIRVSDEALRTAGLSRAKLLAVRDLSAKCLAGTVPSLKDAGRLTDAELEERLTEVRGIGPWTVHMLLIFTLGRADVMPTGDFAIRLAFKQLYRKRIDPSPAVILRHARCWQPYRSVASWYLWRHLDTP</sequence>
<comment type="catalytic activity">
    <reaction evidence="1">
        <text>Hydrolysis of alkylated DNA, releasing 3-methyladenine, 3-methylguanine, 7-methylguanine and 7-methyladenine.</text>
        <dbReference type="EC" id="3.2.2.21"/>
    </reaction>
</comment>
<dbReference type="GO" id="GO:0043916">
    <property type="term" value="F:DNA-7-methylguanine glycosylase activity"/>
    <property type="evidence" value="ECO:0007669"/>
    <property type="project" value="TreeGrafter"/>
</dbReference>
<dbReference type="GO" id="GO:0005737">
    <property type="term" value="C:cytoplasm"/>
    <property type="evidence" value="ECO:0007669"/>
    <property type="project" value="TreeGrafter"/>
</dbReference>
<evidence type="ECO:0000256" key="1">
    <source>
        <dbReference type="ARBA" id="ARBA00000086"/>
    </source>
</evidence>
<dbReference type="EMBL" id="SDHX01000001">
    <property type="protein sequence ID" value="RXK56446.1"/>
    <property type="molecule type" value="Genomic_DNA"/>
</dbReference>
<dbReference type="Gene3D" id="1.10.340.30">
    <property type="entry name" value="Hypothetical protein, domain 2"/>
    <property type="match status" value="1"/>
</dbReference>